<comment type="caution">
    <text evidence="2">The sequence shown here is derived from an EMBL/GenBank/DDBJ whole genome shotgun (WGS) entry which is preliminary data.</text>
</comment>
<dbReference type="AlphaFoldDB" id="A0A836ANK4"/>
<proteinExistence type="predicted"/>
<evidence type="ECO:0000313" key="3">
    <source>
        <dbReference type="Proteomes" id="UP000664991"/>
    </source>
</evidence>
<protein>
    <submittedName>
        <fullName evidence="2">Uncharacterized protein</fullName>
    </submittedName>
</protein>
<dbReference type="EMBL" id="JAEMGP010000001">
    <property type="protein sequence ID" value="KAG5214485.1"/>
    <property type="molecule type" value="Genomic_DNA"/>
</dbReference>
<organism evidence="2 3">
    <name type="scientific">Ovis aries</name>
    <name type="common">Sheep</name>
    <dbReference type="NCBI Taxonomy" id="9940"/>
    <lineage>
        <taxon>Eukaryota</taxon>
        <taxon>Metazoa</taxon>
        <taxon>Chordata</taxon>
        <taxon>Craniata</taxon>
        <taxon>Vertebrata</taxon>
        <taxon>Euteleostomi</taxon>
        <taxon>Mammalia</taxon>
        <taxon>Eutheria</taxon>
        <taxon>Laurasiatheria</taxon>
        <taxon>Artiodactyla</taxon>
        <taxon>Ruminantia</taxon>
        <taxon>Pecora</taxon>
        <taxon>Bovidae</taxon>
        <taxon>Caprinae</taxon>
        <taxon>Ovis</taxon>
    </lineage>
</organism>
<feature type="region of interest" description="Disordered" evidence="1">
    <location>
        <begin position="178"/>
        <end position="201"/>
    </location>
</feature>
<evidence type="ECO:0000256" key="1">
    <source>
        <dbReference type="SAM" id="MobiDB-lite"/>
    </source>
</evidence>
<sequence length="201" mass="21398">MEKQQLHSSSSVPLESVSFPPCSEAGADLVSNFINMKDPTSNQKHFMQHCFAKATRTSGNFQVPCQSGSIFLSTAPAEREIFLDKSGAPLPTPLAPRPPDDSQLGGSRLQVQPHPSTAAEALSTGFLRPNGPQVTEQDTTELKALNHPEDESSFYFAVHAWTSVRTGSGCCWTVLGPSGGSGPPEISGLLEAPQSEMAENS</sequence>
<accession>A0A836ANK4</accession>
<reference evidence="2 3" key="1">
    <citation type="submission" date="2020-12" db="EMBL/GenBank/DDBJ databases">
        <title>De novo assembly of Tibetan sheep genome.</title>
        <authorList>
            <person name="Li X."/>
        </authorList>
    </citation>
    <scope>NUCLEOTIDE SEQUENCE [LARGE SCALE GENOMIC DNA]</scope>
    <source>
        <tissue evidence="2">Heart</tissue>
    </source>
</reference>
<name>A0A836ANK4_SHEEP</name>
<evidence type="ECO:0000313" key="2">
    <source>
        <dbReference type="EMBL" id="KAG5214485.1"/>
    </source>
</evidence>
<feature type="region of interest" description="Disordered" evidence="1">
    <location>
        <begin position="86"/>
        <end position="111"/>
    </location>
</feature>
<dbReference type="Proteomes" id="UP000664991">
    <property type="component" value="Unassembled WGS sequence"/>
</dbReference>
<gene>
    <name evidence="2" type="ORF">JEQ12_000061</name>
</gene>